<evidence type="ECO:0000313" key="2">
    <source>
        <dbReference type="Proteomes" id="UP000058074"/>
    </source>
</evidence>
<name>A0A0N9USX9_SPHMC</name>
<evidence type="ECO:0000313" key="1">
    <source>
        <dbReference type="EMBL" id="ALH78957.1"/>
    </source>
</evidence>
<reference evidence="1 2" key="1">
    <citation type="journal article" date="2015" name="Genome Announc.">
        <title>Complete Genome Sequence of Polypropylene Glycol- and Polyethylene Glycol-Degrading Sphingopyxis macrogoltabida Strain EY-1.</title>
        <authorList>
            <person name="Ohtsubo Y."/>
            <person name="Nagata Y."/>
            <person name="Numata M."/>
            <person name="Tsuchikane K."/>
            <person name="Hosoyama A."/>
            <person name="Yamazoe A."/>
            <person name="Tsuda M."/>
            <person name="Fujita N."/>
            <person name="Kawai F."/>
        </authorList>
    </citation>
    <scope>NUCLEOTIDE SEQUENCE [LARGE SCALE GENOMIC DNA]</scope>
    <source>
        <strain evidence="1 2">EY-1</strain>
    </source>
</reference>
<sequence>MPIHHIELGGVVESCKFGLSSALNQSPLGHSASRQLSDNIPLQKFAHRDIDTLRDFWGSLRPIGNQHHIDVNDFGFQIALDANWAPEHVF</sequence>
<protein>
    <submittedName>
        <fullName evidence="1">Uncharacterized protein</fullName>
    </submittedName>
</protein>
<gene>
    <name evidence="1" type="ORF">AN936_00785</name>
</gene>
<dbReference type="EMBL" id="CP012700">
    <property type="protein sequence ID" value="ALH78957.1"/>
    <property type="molecule type" value="Genomic_DNA"/>
</dbReference>
<dbReference type="KEGG" id="smag:AN936_00785"/>
<dbReference type="Proteomes" id="UP000058074">
    <property type="component" value="Chromosome"/>
</dbReference>
<accession>A0A0N9USX9</accession>
<organism evidence="1 2">
    <name type="scientific">Sphingopyxis macrogoltabida</name>
    <name type="common">Sphingomonas macrogoltabidus</name>
    <dbReference type="NCBI Taxonomy" id="33050"/>
    <lineage>
        <taxon>Bacteria</taxon>
        <taxon>Pseudomonadati</taxon>
        <taxon>Pseudomonadota</taxon>
        <taxon>Alphaproteobacteria</taxon>
        <taxon>Sphingomonadales</taxon>
        <taxon>Sphingomonadaceae</taxon>
        <taxon>Sphingopyxis</taxon>
    </lineage>
</organism>
<dbReference type="AlphaFoldDB" id="A0A0N9USX9"/>
<proteinExistence type="predicted"/>